<evidence type="ECO:0000313" key="1">
    <source>
        <dbReference type="EMBL" id="JAA99188.1"/>
    </source>
</evidence>
<reference evidence="1" key="1">
    <citation type="submission" date="2013-07" db="EMBL/GenBank/DDBJ databases">
        <title>Transcriptome sequencing and developmental regulation of gene expression in Anopheles aquasalis.</title>
        <authorList>
            <consortium name="Brazilian Malaria Network (MCT/CNPq/MS/SCTIE/DECIT/PRONEX 555648/2009-5) and Research Network on Bioactive Molecules from Arthropod Vectors (NAP-MOBIARVE"/>
            <consortium name="University of Sao Paulo)"/>
            <person name="Marinotti O."/>
            <person name="Ribeiro J.M.C."/>
            <person name="Costa-da-Silva A.L."/>
            <person name="Silva M.C.P."/>
            <person name="Lopes A.R."/>
            <person name="Barros M.S."/>
            <person name="Sa-Nunes A."/>
            <person name="Konjin B.B."/>
            <person name="Carvalho E."/>
            <person name="Suesdek L."/>
            <person name="Silva-Neto M.A.C."/>
            <person name="Capurro M.L."/>
        </authorList>
    </citation>
    <scope>NUCLEOTIDE SEQUENCE</scope>
    <source>
        <tissue evidence="1">Whole body</tissue>
    </source>
</reference>
<dbReference type="AlphaFoldDB" id="T1E882"/>
<protein>
    <submittedName>
        <fullName evidence="1">Uncharacterized protein</fullName>
    </submittedName>
</protein>
<dbReference type="EMBL" id="GAMD01002402">
    <property type="protein sequence ID" value="JAA99188.1"/>
    <property type="molecule type" value="mRNA"/>
</dbReference>
<name>T1E882_ANOAQ</name>
<sequence>MFQHRTGLDPYRTHTQAIVLCNKRSDAIECHFTRRAMAKWGKMLSRGFVGLCKFVLAALRFHRPDNPPFCYFKHRHRLLVWSIGFLFQQIRALWCQRRRRAIQSIIVFPDLTDIPAQTPGSSTLSVEYCVRFCGVTSAPIARNLR</sequence>
<organism evidence="1">
    <name type="scientific">Anopheles aquasalis</name>
    <name type="common">Malaria mosquito</name>
    <dbReference type="NCBI Taxonomy" id="42839"/>
    <lineage>
        <taxon>Eukaryota</taxon>
        <taxon>Metazoa</taxon>
        <taxon>Ecdysozoa</taxon>
        <taxon>Arthropoda</taxon>
        <taxon>Hexapoda</taxon>
        <taxon>Insecta</taxon>
        <taxon>Pterygota</taxon>
        <taxon>Neoptera</taxon>
        <taxon>Endopterygota</taxon>
        <taxon>Diptera</taxon>
        <taxon>Nematocera</taxon>
        <taxon>Culicoidea</taxon>
        <taxon>Culicidae</taxon>
        <taxon>Anophelinae</taxon>
        <taxon>Anopheles</taxon>
    </lineage>
</organism>
<accession>T1E882</accession>
<proteinExistence type="evidence at transcript level"/>